<name>A0ABY5PJD7_9ACTN</name>
<feature type="transmembrane region" description="Helical" evidence="2">
    <location>
        <begin position="186"/>
        <end position="208"/>
    </location>
</feature>
<accession>A0ABY5PJD7</accession>
<dbReference type="Pfam" id="PF01312">
    <property type="entry name" value="Bac_export_2"/>
    <property type="match status" value="1"/>
</dbReference>
<feature type="transmembrane region" description="Helical" evidence="2">
    <location>
        <begin position="150"/>
        <end position="174"/>
    </location>
</feature>
<dbReference type="PRINTS" id="PR00950">
    <property type="entry name" value="TYPE3IMSPROT"/>
</dbReference>
<gene>
    <name evidence="3" type="ORF">LRS13_04375</name>
</gene>
<evidence type="ECO:0000313" key="3">
    <source>
        <dbReference type="EMBL" id="UUY04772.1"/>
    </source>
</evidence>
<dbReference type="SUPFAM" id="SSF160544">
    <property type="entry name" value="EscU C-terminal domain-like"/>
    <property type="match status" value="1"/>
</dbReference>
<reference evidence="4" key="1">
    <citation type="submission" date="2021-11" db="EMBL/GenBank/DDBJ databases">
        <title>Cultivation dependent microbiological survey of springs from the worlds oldest radium mine currently devoted to the extraction of radon-saturated water.</title>
        <authorList>
            <person name="Kapinusova G."/>
            <person name="Smrhova T."/>
            <person name="Strejcek M."/>
            <person name="Suman J."/>
            <person name="Jani K."/>
            <person name="Pajer P."/>
            <person name="Uhlik O."/>
        </authorList>
    </citation>
    <scope>NUCLEOTIDE SEQUENCE [LARGE SCALE GENOMIC DNA]</scope>
    <source>
        <strain evidence="4">J379</strain>
    </source>
</reference>
<feature type="region of interest" description="Disordered" evidence="1">
    <location>
        <begin position="1"/>
        <end position="22"/>
    </location>
</feature>
<dbReference type="PANTHER" id="PTHR30531">
    <property type="entry name" value="FLAGELLAR BIOSYNTHETIC PROTEIN FLHB"/>
    <property type="match status" value="1"/>
</dbReference>
<dbReference type="Proteomes" id="UP001058860">
    <property type="component" value="Chromosome"/>
</dbReference>
<dbReference type="EMBL" id="CP088295">
    <property type="protein sequence ID" value="UUY04772.1"/>
    <property type="molecule type" value="Genomic_DNA"/>
</dbReference>
<feature type="transmembrane region" description="Helical" evidence="2">
    <location>
        <begin position="29"/>
        <end position="46"/>
    </location>
</feature>
<keyword evidence="2" id="KW-1133">Transmembrane helix</keyword>
<proteinExistence type="predicted"/>
<feature type="transmembrane region" description="Helical" evidence="2">
    <location>
        <begin position="85"/>
        <end position="107"/>
    </location>
</feature>
<keyword evidence="4" id="KW-1185">Reference proteome</keyword>
<evidence type="ECO:0000256" key="1">
    <source>
        <dbReference type="SAM" id="MobiDB-lite"/>
    </source>
</evidence>
<evidence type="ECO:0000256" key="2">
    <source>
        <dbReference type="SAM" id="Phobius"/>
    </source>
</evidence>
<protein>
    <submittedName>
        <fullName evidence="3">EscU/YscU/HrcU family type III secretion system export apparatus switch protein</fullName>
    </submittedName>
</protein>
<dbReference type="PANTHER" id="PTHR30531:SF12">
    <property type="entry name" value="FLAGELLAR BIOSYNTHETIC PROTEIN FLHB"/>
    <property type="match status" value="1"/>
</dbReference>
<dbReference type="InterPro" id="IPR029025">
    <property type="entry name" value="T3SS_substrate_exporter_C"/>
</dbReference>
<evidence type="ECO:0000313" key="4">
    <source>
        <dbReference type="Proteomes" id="UP001058860"/>
    </source>
</evidence>
<dbReference type="InterPro" id="IPR006135">
    <property type="entry name" value="T3SS_substrate_exporter"/>
</dbReference>
<organism evidence="3 4">
    <name type="scientific">Svornostia abyssi</name>
    <dbReference type="NCBI Taxonomy" id="2898438"/>
    <lineage>
        <taxon>Bacteria</taxon>
        <taxon>Bacillati</taxon>
        <taxon>Actinomycetota</taxon>
        <taxon>Thermoleophilia</taxon>
        <taxon>Solirubrobacterales</taxon>
        <taxon>Baekduiaceae</taxon>
        <taxon>Svornostia</taxon>
    </lineage>
</organism>
<keyword evidence="2" id="KW-0812">Transmembrane</keyword>
<dbReference type="Gene3D" id="3.40.1690.10">
    <property type="entry name" value="secretion proteins EscU"/>
    <property type="match status" value="1"/>
</dbReference>
<feature type="compositionally biased region" description="Basic and acidic residues" evidence="1">
    <location>
        <begin position="1"/>
        <end position="19"/>
    </location>
</feature>
<keyword evidence="2" id="KW-0472">Membrane</keyword>
<dbReference type="RefSeq" id="WP_353865252.1">
    <property type="nucleotide sequence ID" value="NZ_CP088295.1"/>
</dbReference>
<sequence length="355" mass="38148">MAGEKTEKATPKKKADSRNKGQVARSQDLNAAVVTIVGIFVVALTGPKMVSLMGELTRESLAQIANPQNVTREGIGPLVSDAGMVVLQCFLPVAGACVIAAFVVLVAQVGFKITPKAAEPNPKKLNPIAGAKQVFGPNALVEGIKSILKVVFVAGPALLVVMPVMPQIAAMIGIGALELGILTNDLIMKIARNVAVAYIVLGLADYIYQRYRTDKEMKMDKQEVKDEAKNMALPPEVKMAQKRRAFELSRARMMADVPDADVVVTNPTHFSVALKYSDGMVSPKVIAKGQDLVAFRIRELAAEHGVPVVPDPPLARGLHKNVEVGQQIPEEFFQAVAHVLAFVYRTRPMRSAVAA</sequence>